<evidence type="ECO:0000313" key="8">
    <source>
        <dbReference type="Proteomes" id="UP000198755"/>
    </source>
</evidence>
<dbReference type="GO" id="GO:0006508">
    <property type="term" value="P:proteolysis"/>
    <property type="evidence" value="ECO:0007669"/>
    <property type="project" value="UniProtKB-KW"/>
</dbReference>
<keyword evidence="3" id="KW-0378">Hydrolase</keyword>
<dbReference type="OrthoDB" id="9801421at2"/>
<dbReference type="RefSeq" id="WP_091680257.1">
    <property type="nucleotide sequence ID" value="NZ_FOSN01000004.1"/>
</dbReference>
<dbReference type="Pfam" id="PF02897">
    <property type="entry name" value="Peptidase_S9_N"/>
    <property type="match status" value="1"/>
</dbReference>
<feature type="domain" description="Peptidase S9A N-terminal" evidence="6">
    <location>
        <begin position="21"/>
        <end position="420"/>
    </location>
</feature>
<dbReference type="Gene3D" id="3.40.50.1820">
    <property type="entry name" value="alpha/beta hydrolase"/>
    <property type="match status" value="1"/>
</dbReference>
<evidence type="ECO:0000256" key="4">
    <source>
        <dbReference type="ARBA" id="ARBA00022825"/>
    </source>
</evidence>
<dbReference type="InterPro" id="IPR029058">
    <property type="entry name" value="AB_hydrolase_fold"/>
</dbReference>
<feature type="domain" description="Peptidase S9 prolyl oligopeptidase catalytic" evidence="5">
    <location>
        <begin position="482"/>
        <end position="696"/>
    </location>
</feature>
<organism evidence="7 8">
    <name type="scientific">Methylocapsa palsarum</name>
    <dbReference type="NCBI Taxonomy" id="1612308"/>
    <lineage>
        <taxon>Bacteria</taxon>
        <taxon>Pseudomonadati</taxon>
        <taxon>Pseudomonadota</taxon>
        <taxon>Alphaproteobacteria</taxon>
        <taxon>Hyphomicrobiales</taxon>
        <taxon>Beijerinckiaceae</taxon>
        <taxon>Methylocapsa</taxon>
    </lineage>
</organism>
<comment type="similarity">
    <text evidence="1">Belongs to the peptidase S9A family.</text>
</comment>
<reference evidence="7 8" key="1">
    <citation type="submission" date="2016-10" db="EMBL/GenBank/DDBJ databases">
        <authorList>
            <person name="de Groot N.N."/>
        </authorList>
    </citation>
    <scope>NUCLEOTIDE SEQUENCE [LARGE SCALE GENOMIC DNA]</scope>
    <source>
        <strain evidence="7 8">NE2</strain>
    </source>
</reference>
<keyword evidence="4" id="KW-0720">Serine protease</keyword>
<dbReference type="PANTHER" id="PTHR11757:SF19">
    <property type="entry name" value="PROLYL ENDOPEPTIDASE-LIKE"/>
    <property type="match status" value="1"/>
</dbReference>
<dbReference type="Proteomes" id="UP000198755">
    <property type="component" value="Unassembled WGS sequence"/>
</dbReference>
<accession>A0A1I3XSZ0</accession>
<evidence type="ECO:0000256" key="3">
    <source>
        <dbReference type="ARBA" id="ARBA00022801"/>
    </source>
</evidence>
<keyword evidence="8" id="KW-1185">Reference proteome</keyword>
<dbReference type="Gene3D" id="2.130.10.120">
    <property type="entry name" value="Prolyl oligopeptidase, N-terminal domain"/>
    <property type="match status" value="1"/>
</dbReference>
<evidence type="ECO:0000313" key="7">
    <source>
        <dbReference type="EMBL" id="SFK22654.1"/>
    </source>
</evidence>
<dbReference type="InterPro" id="IPR023302">
    <property type="entry name" value="Pept_S9A_N"/>
</dbReference>
<evidence type="ECO:0000259" key="5">
    <source>
        <dbReference type="Pfam" id="PF00326"/>
    </source>
</evidence>
<dbReference type="InterPro" id="IPR002470">
    <property type="entry name" value="Peptidase_S9A"/>
</dbReference>
<sequence>MKAAFLSDQPRPPRIEKRWEKKIVHGVELTDEYAWLKAENWRDVLRDPAALPGEIRAIIDLENEYAGRVLAPLEDLRAQLVKEMRGRIKEDDSEVPLEDGDWLYYSRHDEGGQHGVFCRTPREGGAEEILLNGDERSAGLSFFEIGAVRHSPDHRRLAWSDDDKGSEYYCIHVRDLAANKDLPDAVVDTDGGFVWMADSSGFYFVRMDENHRPAAVFRHRLGTGPESDVLVFEERDPGCFIDIRRSQSGAFAIISVSDHDSSECLLLDLHDPDAAARPIEPRAPGQRYDVEHRDERLYIRTNADGAEDFKIASAPVKTPGKEFWIDEVAHRPGRMIVMISLYPDYLARLEREAGLPRIVIRHFCDGEEHSIAFPEEAYHLGLHQRLRYESGTLRFSYSSMTTPRETYDYDLLTRERILRKRQVIPSGHDPSNYVTRRLYATAADGESVPVSILHRADLHLTGATPLLLYGYGAYGSPIPASFGANRLSLVDRGFVYAIAHTRGGTDKGWRWYTEGKLENKPNTFGDFLAAAKHLVAAGYTGPGRIVAEGGSAGGMLMGAIANMAPEFFAGIIADVPFVDVLNTMLDAELPLTPPEWLEWGNPIADPRAFAAIRSYSPYDNVAARPYPPILALGGLTDPRVTYWEPLKWAARLREATTGDGPILLKTNMGAGHGGAPGRFEHLEEVALEFAFALACAEVRSDRPPAL</sequence>
<name>A0A1I3XSZ0_9HYPH</name>
<evidence type="ECO:0000259" key="6">
    <source>
        <dbReference type="Pfam" id="PF02897"/>
    </source>
</evidence>
<dbReference type="SUPFAM" id="SSF50993">
    <property type="entry name" value="Peptidase/esterase 'gauge' domain"/>
    <property type="match status" value="1"/>
</dbReference>
<dbReference type="InterPro" id="IPR002471">
    <property type="entry name" value="Pept_S9_AS"/>
</dbReference>
<dbReference type="PANTHER" id="PTHR11757">
    <property type="entry name" value="PROTEASE FAMILY S9A OLIGOPEPTIDASE"/>
    <property type="match status" value="1"/>
</dbReference>
<dbReference type="SUPFAM" id="SSF53474">
    <property type="entry name" value="alpha/beta-Hydrolases"/>
    <property type="match status" value="1"/>
</dbReference>
<dbReference type="PRINTS" id="PR00862">
    <property type="entry name" value="PROLIGOPTASE"/>
</dbReference>
<dbReference type="GO" id="GO:0004252">
    <property type="term" value="F:serine-type endopeptidase activity"/>
    <property type="evidence" value="ECO:0007669"/>
    <property type="project" value="InterPro"/>
</dbReference>
<dbReference type="InterPro" id="IPR051543">
    <property type="entry name" value="Serine_Peptidase_S9A"/>
</dbReference>
<evidence type="ECO:0000256" key="1">
    <source>
        <dbReference type="ARBA" id="ARBA00005228"/>
    </source>
</evidence>
<evidence type="ECO:0000256" key="2">
    <source>
        <dbReference type="ARBA" id="ARBA00022670"/>
    </source>
</evidence>
<proteinExistence type="inferred from homology"/>
<dbReference type="PROSITE" id="PS00708">
    <property type="entry name" value="PRO_ENDOPEP_SER"/>
    <property type="match status" value="1"/>
</dbReference>
<keyword evidence="2" id="KW-0645">Protease</keyword>
<gene>
    <name evidence="7" type="ORF">SAMN05444581_10463</name>
</gene>
<dbReference type="Pfam" id="PF00326">
    <property type="entry name" value="Peptidase_S9"/>
    <property type="match status" value="1"/>
</dbReference>
<dbReference type="EMBL" id="FOSN01000004">
    <property type="protein sequence ID" value="SFK22654.1"/>
    <property type="molecule type" value="Genomic_DNA"/>
</dbReference>
<dbReference type="InterPro" id="IPR001375">
    <property type="entry name" value="Peptidase_S9_cat"/>
</dbReference>
<dbReference type="AlphaFoldDB" id="A0A1I3XSZ0"/>
<protein>
    <submittedName>
        <fullName evidence="7">Oligopeptidase B</fullName>
    </submittedName>
</protein>